<organism evidence="2 3">
    <name type="scientific">Sporothrix epigloea</name>
    <dbReference type="NCBI Taxonomy" id="1892477"/>
    <lineage>
        <taxon>Eukaryota</taxon>
        <taxon>Fungi</taxon>
        <taxon>Dikarya</taxon>
        <taxon>Ascomycota</taxon>
        <taxon>Pezizomycotina</taxon>
        <taxon>Sordariomycetes</taxon>
        <taxon>Sordariomycetidae</taxon>
        <taxon>Ophiostomatales</taxon>
        <taxon>Ophiostomataceae</taxon>
        <taxon>Sporothrix</taxon>
    </lineage>
</organism>
<feature type="compositionally biased region" description="Basic and acidic residues" evidence="1">
    <location>
        <begin position="24"/>
        <end position="36"/>
    </location>
</feature>
<feature type="region of interest" description="Disordered" evidence="1">
    <location>
        <begin position="1"/>
        <end position="36"/>
    </location>
</feature>
<name>A0ABP0E245_9PEZI</name>
<protein>
    <submittedName>
        <fullName evidence="2">Uncharacterized protein</fullName>
    </submittedName>
</protein>
<proteinExistence type="predicted"/>
<keyword evidence="3" id="KW-1185">Reference proteome</keyword>
<sequence length="101" mass="11716">MEVPRMRTYTSKDASPSRVSPLGKRRESANSLDDNEKFTNHCNNALAKIRLIYLRLLARDRLETSHEVVRRRNFKVSSIHKSGRPAQFTKRTVTRIVSFSN</sequence>
<dbReference type="EMBL" id="CAWUON010000105">
    <property type="protein sequence ID" value="CAK7273175.1"/>
    <property type="molecule type" value="Genomic_DNA"/>
</dbReference>
<evidence type="ECO:0000256" key="1">
    <source>
        <dbReference type="SAM" id="MobiDB-lite"/>
    </source>
</evidence>
<reference evidence="2 3" key="1">
    <citation type="submission" date="2024-01" db="EMBL/GenBank/DDBJ databases">
        <authorList>
            <person name="Allen C."/>
            <person name="Tagirdzhanova G."/>
        </authorList>
    </citation>
    <scope>NUCLEOTIDE SEQUENCE [LARGE SCALE GENOMIC DNA]</scope>
    <source>
        <strain evidence="2 3">CBS 119000</strain>
    </source>
</reference>
<gene>
    <name evidence="2" type="ORF">SEPCBS119000_005515</name>
</gene>
<comment type="caution">
    <text evidence="2">The sequence shown here is derived from an EMBL/GenBank/DDBJ whole genome shotgun (WGS) entry which is preliminary data.</text>
</comment>
<evidence type="ECO:0000313" key="3">
    <source>
        <dbReference type="Proteomes" id="UP001642502"/>
    </source>
</evidence>
<evidence type="ECO:0000313" key="2">
    <source>
        <dbReference type="EMBL" id="CAK7273175.1"/>
    </source>
</evidence>
<feature type="compositionally biased region" description="Polar residues" evidence="1">
    <location>
        <begin position="8"/>
        <end position="18"/>
    </location>
</feature>
<dbReference type="Proteomes" id="UP001642502">
    <property type="component" value="Unassembled WGS sequence"/>
</dbReference>
<accession>A0ABP0E245</accession>